<keyword evidence="2 4" id="KW-0456">Lyase</keyword>
<protein>
    <submittedName>
        <fullName evidence="4">HpcH/HpaI aldolase/citrate lyase family protein</fullName>
    </submittedName>
</protein>
<keyword evidence="1" id="KW-0479">Metal-binding</keyword>
<dbReference type="OrthoDB" id="1621678at2759"/>
<dbReference type="Pfam" id="PF03328">
    <property type="entry name" value="HpcH_HpaI"/>
    <property type="match status" value="1"/>
</dbReference>
<evidence type="ECO:0000259" key="3">
    <source>
        <dbReference type="Pfam" id="PF03328"/>
    </source>
</evidence>
<dbReference type="InterPro" id="IPR050251">
    <property type="entry name" value="HpcH-HpaI_aldolase"/>
</dbReference>
<dbReference type="SUPFAM" id="SSF51621">
    <property type="entry name" value="Phosphoenolpyruvate/pyruvate domain"/>
    <property type="match status" value="1"/>
</dbReference>
<dbReference type="STRING" id="1149755.A0A2J6QT13"/>
<dbReference type="PANTHER" id="PTHR30502">
    <property type="entry name" value="2-KETO-3-DEOXY-L-RHAMNONATE ALDOLASE"/>
    <property type="match status" value="1"/>
</dbReference>
<dbReference type="GO" id="GO:0005737">
    <property type="term" value="C:cytoplasm"/>
    <property type="evidence" value="ECO:0007669"/>
    <property type="project" value="TreeGrafter"/>
</dbReference>
<dbReference type="EMBL" id="KZ613974">
    <property type="protein sequence ID" value="PMD29412.1"/>
    <property type="molecule type" value="Genomic_DNA"/>
</dbReference>
<dbReference type="GO" id="GO:0046872">
    <property type="term" value="F:metal ion binding"/>
    <property type="evidence" value="ECO:0007669"/>
    <property type="project" value="UniProtKB-KW"/>
</dbReference>
<evidence type="ECO:0000256" key="2">
    <source>
        <dbReference type="ARBA" id="ARBA00023239"/>
    </source>
</evidence>
<sequence>MSLLKPQSMKAYRAPSLLQPHRARQALKDAHSGTIPPLIGFWHAVSSPPIIRITAQLGFDVLCLDWEHSSCNVETITQMVHDVQHISEGQTMALVRMPDHQHASIGYALDAGASILMFPQVTTVEEVKHIISATKFGSKRNGTRSAPPARFAPGFTGLPSTQGIDSSLSLWENLNNQAAIVIQIETLEAINNLDAILTECGKDIDAVWLGALDIRVSMGLPDPFSPKWGGNEPEWIAAIEKYEAVLKKHDVPSAGMALAIAGEEAMARNGKGKAFLVPSVDAVDLVLNTSRVLGQTREMFSSRDSTR</sequence>
<evidence type="ECO:0000256" key="1">
    <source>
        <dbReference type="ARBA" id="ARBA00022723"/>
    </source>
</evidence>
<dbReference type="Proteomes" id="UP000235786">
    <property type="component" value="Unassembled WGS sequence"/>
</dbReference>
<evidence type="ECO:0000313" key="5">
    <source>
        <dbReference type="Proteomes" id="UP000235786"/>
    </source>
</evidence>
<organism evidence="4 5">
    <name type="scientific">Hyaloscypha variabilis (strain UAMH 11265 / GT02V1 / F)</name>
    <name type="common">Meliniomyces variabilis</name>
    <dbReference type="NCBI Taxonomy" id="1149755"/>
    <lineage>
        <taxon>Eukaryota</taxon>
        <taxon>Fungi</taxon>
        <taxon>Dikarya</taxon>
        <taxon>Ascomycota</taxon>
        <taxon>Pezizomycotina</taxon>
        <taxon>Leotiomycetes</taxon>
        <taxon>Helotiales</taxon>
        <taxon>Hyaloscyphaceae</taxon>
        <taxon>Hyaloscypha</taxon>
        <taxon>Hyaloscypha variabilis</taxon>
    </lineage>
</organism>
<dbReference type="AlphaFoldDB" id="A0A2J6QT13"/>
<dbReference type="InterPro" id="IPR040442">
    <property type="entry name" value="Pyrv_kinase-like_dom_sf"/>
</dbReference>
<evidence type="ECO:0000313" key="4">
    <source>
        <dbReference type="EMBL" id="PMD29412.1"/>
    </source>
</evidence>
<reference evidence="4 5" key="1">
    <citation type="submission" date="2016-04" db="EMBL/GenBank/DDBJ databases">
        <title>A degradative enzymes factory behind the ericoid mycorrhizal symbiosis.</title>
        <authorList>
            <consortium name="DOE Joint Genome Institute"/>
            <person name="Martino E."/>
            <person name="Morin E."/>
            <person name="Grelet G."/>
            <person name="Kuo A."/>
            <person name="Kohler A."/>
            <person name="Daghino S."/>
            <person name="Barry K."/>
            <person name="Choi C."/>
            <person name="Cichocki N."/>
            <person name="Clum A."/>
            <person name="Copeland A."/>
            <person name="Hainaut M."/>
            <person name="Haridas S."/>
            <person name="Labutti K."/>
            <person name="Lindquist E."/>
            <person name="Lipzen A."/>
            <person name="Khouja H.-R."/>
            <person name="Murat C."/>
            <person name="Ohm R."/>
            <person name="Olson A."/>
            <person name="Spatafora J."/>
            <person name="Veneault-Fourrey C."/>
            <person name="Henrissat B."/>
            <person name="Grigoriev I."/>
            <person name="Martin F."/>
            <person name="Perotto S."/>
        </authorList>
    </citation>
    <scope>NUCLEOTIDE SEQUENCE [LARGE SCALE GENOMIC DNA]</scope>
    <source>
        <strain evidence="4 5">F</strain>
    </source>
</reference>
<accession>A0A2J6QT13</accession>
<keyword evidence="5" id="KW-1185">Reference proteome</keyword>
<dbReference type="Gene3D" id="3.20.20.60">
    <property type="entry name" value="Phosphoenolpyruvate-binding domains"/>
    <property type="match status" value="1"/>
</dbReference>
<gene>
    <name evidence="4" type="ORF">L207DRAFT_445312</name>
</gene>
<name>A0A2J6QT13_HYAVF</name>
<feature type="domain" description="HpcH/HpaI aldolase/citrate lyase" evidence="3">
    <location>
        <begin position="39"/>
        <end position="221"/>
    </location>
</feature>
<proteinExistence type="predicted"/>
<dbReference type="PANTHER" id="PTHR30502:SF8">
    <property type="entry name" value="SYNTHASE, PUTATIVE-RELATED"/>
    <property type="match status" value="1"/>
</dbReference>
<dbReference type="InterPro" id="IPR005000">
    <property type="entry name" value="Aldolase/citrate-lyase_domain"/>
</dbReference>
<dbReference type="GO" id="GO:0016832">
    <property type="term" value="F:aldehyde-lyase activity"/>
    <property type="evidence" value="ECO:0007669"/>
    <property type="project" value="TreeGrafter"/>
</dbReference>
<dbReference type="InterPro" id="IPR015813">
    <property type="entry name" value="Pyrv/PenolPyrv_kinase-like_dom"/>
</dbReference>